<feature type="domain" description="LysM" evidence="3">
    <location>
        <begin position="219"/>
        <end position="276"/>
    </location>
</feature>
<reference evidence="4" key="1">
    <citation type="submission" date="2020-05" db="EMBL/GenBank/DDBJ databases">
        <authorList>
            <person name="Chiriac C."/>
            <person name="Salcher M."/>
            <person name="Ghai R."/>
            <person name="Kavagutti S V."/>
        </authorList>
    </citation>
    <scope>NUCLEOTIDE SEQUENCE</scope>
</reference>
<proteinExistence type="predicted"/>
<dbReference type="PROSITE" id="PS51782">
    <property type="entry name" value="LYSM"/>
    <property type="match status" value="1"/>
</dbReference>
<accession>A0A6J6XD02</accession>
<evidence type="ECO:0000256" key="1">
    <source>
        <dbReference type="SAM" id="MobiDB-lite"/>
    </source>
</evidence>
<keyword evidence="2" id="KW-0472">Membrane</keyword>
<dbReference type="InterPro" id="IPR018392">
    <property type="entry name" value="LysM"/>
</dbReference>
<dbReference type="CDD" id="cd00118">
    <property type="entry name" value="LysM"/>
    <property type="match status" value="1"/>
</dbReference>
<organism evidence="4">
    <name type="scientific">freshwater metagenome</name>
    <dbReference type="NCBI Taxonomy" id="449393"/>
    <lineage>
        <taxon>unclassified sequences</taxon>
        <taxon>metagenomes</taxon>
        <taxon>ecological metagenomes</taxon>
    </lineage>
</organism>
<feature type="compositionally biased region" description="Low complexity" evidence="1">
    <location>
        <begin position="120"/>
        <end position="168"/>
    </location>
</feature>
<keyword evidence="2" id="KW-1133">Transmembrane helix</keyword>
<dbReference type="InterPro" id="IPR036779">
    <property type="entry name" value="LysM_dom_sf"/>
</dbReference>
<feature type="compositionally biased region" description="Polar residues" evidence="1">
    <location>
        <begin position="203"/>
        <end position="212"/>
    </location>
</feature>
<dbReference type="EMBL" id="CAEZZU010000327">
    <property type="protein sequence ID" value="CAB4793653.1"/>
    <property type="molecule type" value="Genomic_DNA"/>
</dbReference>
<dbReference type="AlphaFoldDB" id="A0A6J6XD02"/>
<gene>
    <name evidence="4" type="ORF">UFOPK2925_01647</name>
</gene>
<feature type="compositionally biased region" description="Low complexity" evidence="1">
    <location>
        <begin position="177"/>
        <end position="188"/>
    </location>
</feature>
<sequence length="282" mass="29586">MGREVFDAALIAGASRAAVFAVFIAGVVIFPALLAEVLDHIGKARALASFLHRISPPLARRVAVVVLAASVVTSLGTRASAADAGGSDSVRRWLDSTATTLPVSDSGALPSGTWYEDPGDPSGSLGPSGVVDFDNLDTHSSSTSLPATTSTTIAVTPTSRVSATSTTKRQTRRSTRARSSSSNSTLPRARTRTSDPEFLPSESLLQQDAPTPTLDSTALKHSVIRGDSLWSIAVGRLSPISSDQAIDREWRSIYALNRALIGENPSLIFPGQVLELPPLTIT</sequence>
<protein>
    <submittedName>
        <fullName evidence="4">Unannotated protein</fullName>
    </submittedName>
</protein>
<evidence type="ECO:0000313" key="4">
    <source>
        <dbReference type="EMBL" id="CAB4793653.1"/>
    </source>
</evidence>
<evidence type="ECO:0000256" key="2">
    <source>
        <dbReference type="SAM" id="Phobius"/>
    </source>
</evidence>
<name>A0A6J6XD02_9ZZZZ</name>
<dbReference type="Gene3D" id="3.10.350.10">
    <property type="entry name" value="LysM domain"/>
    <property type="match status" value="1"/>
</dbReference>
<evidence type="ECO:0000259" key="3">
    <source>
        <dbReference type="PROSITE" id="PS51782"/>
    </source>
</evidence>
<feature type="transmembrane region" description="Helical" evidence="2">
    <location>
        <begin position="17"/>
        <end position="38"/>
    </location>
</feature>
<feature type="region of interest" description="Disordered" evidence="1">
    <location>
        <begin position="104"/>
        <end position="212"/>
    </location>
</feature>
<keyword evidence="2" id="KW-0812">Transmembrane</keyword>